<keyword evidence="1" id="KW-0808">Transferase</keyword>
<evidence type="ECO:0000256" key="4">
    <source>
        <dbReference type="RuleBase" id="RU362109"/>
    </source>
</evidence>
<dbReference type="InterPro" id="IPR016135">
    <property type="entry name" value="UBQ-conjugating_enzyme/RWD"/>
</dbReference>
<dbReference type="InterPro" id="IPR050113">
    <property type="entry name" value="Ub_conjugating_enzyme"/>
</dbReference>
<evidence type="ECO:0000259" key="5">
    <source>
        <dbReference type="PROSITE" id="PS50127"/>
    </source>
</evidence>
<dbReference type="Gene3D" id="3.10.110.10">
    <property type="entry name" value="Ubiquitin Conjugating Enzyme"/>
    <property type="match status" value="1"/>
</dbReference>
<dbReference type="InterPro" id="IPR000608">
    <property type="entry name" value="UBC"/>
</dbReference>
<keyword evidence="7" id="KW-1185">Reference proteome</keyword>
<dbReference type="SMART" id="SM00212">
    <property type="entry name" value="UBCc"/>
    <property type="match status" value="1"/>
</dbReference>
<dbReference type="SUPFAM" id="SSF54495">
    <property type="entry name" value="UBC-like"/>
    <property type="match status" value="1"/>
</dbReference>
<comment type="caution">
    <text evidence="6">The sequence shown here is derived from an EMBL/GenBank/DDBJ whole genome shotgun (WGS) entry which is preliminary data.</text>
</comment>
<dbReference type="GO" id="GO:0005524">
    <property type="term" value="F:ATP binding"/>
    <property type="evidence" value="ECO:0007669"/>
    <property type="project" value="UniProtKB-UniRule"/>
</dbReference>
<dbReference type="GO" id="GO:0006511">
    <property type="term" value="P:ubiquitin-dependent protein catabolic process"/>
    <property type="evidence" value="ECO:0000318"/>
    <property type="project" value="GO_Central"/>
</dbReference>
<keyword evidence="4" id="KW-0547">Nucleotide-binding</keyword>
<dbReference type="PANTHER" id="PTHR24067">
    <property type="entry name" value="UBIQUITIN-CONJUGATING ENZYME E2"/>
    <property type="match status" value="1"/>
</dbReference>
<dbReference type="PROSITE" id="PS00183">
    <property type="entry name" value="UBC_1"/>
    <property type="match status" value="1"/>
</dbReference>
<evidence type="ECO:0000256" key="1">
    <source>
        <dbReference type="ARBA" id="ARBA00022679"/>
    </source>
</evidence>
<protein>
    <submittedName>
        <fullName evidence="6">Ubiquitin-conjugating enzyme E2</fullName>
    </submittedName>
</protein>
<dbReference type="PROSITE" id="PS50127">
    <property type="entry name" value="UBC_2"/>
    <property type="match status" value="1"/>
</dbReference>
<evidence type="ECO:0000313" key="7">
    <source>
        <dbReference type="Proteomes" id="UP000001548"/>
    </source>
</evidence>
<reference evidence="6 7" key="1">
    <citation type="journal article" date="2007" name="Science">
        <title>Genomic minimalism in the early diverging intestinal parasite Giardia lamblia.</title>
        <authorList>
            <person name="Morrison H.G."/>
            <person name="McArthur A.G."/>
            <person name="Gillin F.D."/>
            <person name="Aley S.B."/>
            <person name="Adam R.D."/>
            <person name="Olsen G.J."/>
            <person name="Best A.A."/>
            <person name="Cande W.Z."/>
            <person name="Chen F."/>
            <person name="Cipriano M.J."/>
            <person name="Davids B.J."/>
            <person name="Dawson S.C."/>
            <person name="Elmendorf H.G."/>
            <person name="Hehl A.B."/>
            <person name="Holder M.E."/>
            <person name="Huse S.M."/>
            <person name="Kim U.U."/>
            <person name="Lasek-Nesselquist E."/>
            <person name="Manning G."/>
            <person name="Nigam A."/>
            <person name="Nixon J.E."/>
            <person name="Palm D."/>
            <person name="Passamaneck N.E."/>
            <person name="Prabhu A."/>
            <person name="Reich C.I."/>
            <person name="Reiner D.S."/>
            <person name="Samuelson J."/>
            <person name="Svard S.G."/>
            <person name="Sogin M.L."/>
        </authorList>
    </citation>
    <scope>NUCLEOTIDE SEQUENCE [LARGE SCALE GENOMIC DNA]</scope>
    <source>
        <strain evidence="6 7">WB C6</strain>
    </source>
</reference>
<dbReference type="Proteomes" id="UP000001548">
    <property type="component" value="Unassembled WGS sequence"/>
</dbReference>
<evidence type="ECO:0000313" key="6">
    <source>
        <dbReference type="EMBL" id="KAE8303491.1"/>
    </source>
</evidence>
<dbReference type="AlphaFoldDB" id="A0A644F4E3"/>
<evidence type="ECO:0000256" key="2">
    <source>
        <dbReference type="ARBA" id="ARBA00022786"/>
    </source>
</evidence>
<dbReference type="GO" id="GO:0061631">
    <property type="term" value="F:ubiquitin conjugating enzyme activity"/>
    <property type="evidence" value="ECO:0000318"/>
    <property type="project" value="GO_Central"/>
</dbReference>
<organism evidence="6 7">
    <name type="scientific">Giardia intestinalis (strain ATCC 50803 / WB clone C6)</name>
    <name type="common">Giardia lamblia</name>
    <dbReference type="NCBI Taxonomy" id="184922"/>
    <lineage>
        <taxon>Eukaryota</taxon>
        <taxon>Metamonada</taxon>
        <taxon>Diplomonadida</taxon>
        <taxon>Hexamitidae</taxon>
        <taxon>Giardiinae</taxon>
        <taxon>Giardia</taxon>
    </lineage>
</organism>
<dbReference type="GO" id="GO:0000209">
    <property type="term" value="P:protein polyubiquitination"/>
    <property type="evidence" value="ECO:0000318"/>
    <property type="project" value="GO_Central"/>
</dbReference>
<gene>
    <name evidence="6" type="ORF">GL50803_0031576</name>
</gene>
<feature type="domain" description="UBC core" evidence="5">
    <location>
        <begin position="12"/>
        <end position="157"/>
    </location>
</feature>
<accession>A0A644F4E3</accession>
<feature type="active site" description="Glycyl thioester intermediate" evidence="3">
    <location>
        <position position="95"/>
    </location>
</feature>
<proteinExistence type="inferred from homology"/>
<dbReference type="EMBL" id="AACB03000002">
    <property type="protein sequence ID" value="KAE8303491.1"/>
    <property type="molecule type" value="Genomic_DNA"/>
</dbReference>
<name>A0A644F4E3_GIAIC</name>
<dbReference type="InParanoid" id="A0A644F4E3"/>
<keyword evidence="2 4" id="KW-0833">Ubl conjugation pathway</keyword>
<dbReference type="FunFam" id="3.10.110.10:FF:000237">
    <property type="entry name" value="Ubiquitin-conjugating enzyme E2-21.2 kDa"/>
    <property type="match status" value="1"/>
</dbReference>
<evidence type="ECO:0000256" key="3">
    <source>
        <dbReference type="PROSITE-ProRule" id="PRU10133"/>
    </source>
</evidence>
<dbReference type="Pfam" id="PF00179">
    <property type="entry name" value="UQ_con"/>
    <property type="match status" value="1"/>
</dbReference>
<sequence>MEPTAEFLSEGARTERLLRELHLLSREAGVILTLPSSGYINTFYVTMKVSKGAYLGRQLTFMVDVPHKWPQIPPRFLCGYRRMFHPNVSSDGRVCLNLLRDDYEPSYTLVSLLMAILCVVEEPGLEHPLNLDAAKAVERGEWEKIVSAHLQHEQGINTFPLPDEQPVAQA</sequence>
<dbReference type="CDD" id="cd23794">
    <property type="entry name" value="UBCc_UBE2F_UBE2M"/>
    <property type="match status" value="1"/>
</dbReference>
<comment type="similarity">
    <text evidence="4">Belongs to the ubiquitin-conjugating enzyme family.</text>
</comment>
<dbReference type="InterPro" id="IPR023313">
    <property type="entry name" value="UBQ-conjugating_AS"/>
</dbReference>
<keyword evidence="4" id="KW-0067">ATP-binding</keyword>